<reference evidence="1" key="2">
    <citation type="journal article" date="2022" name="New Phytol.">
        <title>Evolutionary transition to the ectomycorrhizal habit in the genomes of a hyperdiverse lineage of mushroom-forming fungi.</title>
        <authorList>
            <person name="Looney B."/>
            <person name="Miyauchi S."/>
            <person name="Morin E."/>
            <person name="Drula E."/>
            <person name="Courty P.E."/>
            <person name="Kohler A."/>
            <person name="Kuo A."/>
            <person name="LaButti K."/>
            <person name="Pangilinan J."/>
            <person name="Lipzen A."/>
            <person name="Riley R."/>
            <person name="Andreopoulos W."/>
            <person name="He G."/>
            <person name="Johnson J."/>
            <person name="Nolan M."/>
            <person name="Tritt A."/>
            <person name="Barry K.W."/>
            <person name="Grigoriev I.V."/>
            <person name="Nagy L.G."/>
            <person name="Hibbett D."/>
            <person name="Henrissat B."/>
            <person name="Matheny P.B."/>
            <person name="Labbe J."/>
            <person name="Martin F.M."/>
        </authorList>
    </citation>
    <scope>NUCLEOTIDE SEQUENCE</scope>
    <source>
        <strain evidence="1">HHB10654</strain>
    </source>
</reference>
<name>A0ACB8SW39_9AGAM</name>
<organism evidence="1 2">
    <name type="scientific">Artomyces pyxidatus</name>
    <dbReference type="NCBI Taxonomy" id="48021"/>
    <lineage>
        <taxon>Eukaryota</taxon>
        <taxon>Fungi</taxon>
        <taxon>Dikarya</taxon>
        <taxon>Basidiomycota</taxon>
        <taxon>Agaricomycotina</taxon>
        <taxon>Agaricomycetes</taxon>
        <taxon>Russulales</taxon>
        <taxon>Auriscalpiaceae</taxon>
        <taxon>Artomyces</taxon>
    </lineage>
</organism>
<dbReference type="EMBL" id="MU277222">
    <property type="protein sequence ID" value="KAI0060046.1"/>
    <property type="molecule type" value="Genomic_DNA"/>
</dbReference>
<protein>
    <submittedName>
        <fullName evidence="1">Di-copper centre-containing protein</fullName>
    </submittedName>
</protein>
<gene>
    <name evidence="1" type="ORF">BV25DRAFT_1918159</name>
</gene>
<reference evidence="1" key="1">
    <citation type="submission" date="2021-03" db="EMBL/GenBank/DDBJ databases">
        <authorList>
            <consortium name="DOE Joint Genome Institute"/>
            <person name="Ahrendt S."/>
            <person name="Looney B.P."/>
            <person name="Miyauchi S."/>
            <person name="Morin E."/>
            <person name="Drula E."/>
            <person name="Courty P.E."/>
            <person name="Chicoki N."/>
            <person name="Fauchery L."/>
            <person name="Kohler A."/>
            <person name="Kuo A."/>
            <person name="Labutti K."/>
            <person name="Pangilinan J."/>
            <person name="Lipzen A."/>
            <person name="Riley R."/>
            <person name="Andreopoulos W."/>
            <person name="He G."/>
            <person name="Johnson J."/>
            <person name="Barry K.W."/>
            <person name="Grigoriev I.V."/>
            <person name="Nagy L."/>
            <person name="Hibbett D."/>
            <person name="Henrissat B."/>
            <person name="Matheny P.B."/>
            <person name="Labbe J."/>
            <person name="Martin F."/>
        </authorList>
    </citation>
    <scope>NUCLEOTIDE SEQUENCE</scope>
    <source>
        <strain evidence="1">HHB10654</strain>
    </source>
</reference>
<sequence length="339" mass="38701">MPSANQVLFLTVVLAYIAPLAVLAASFCKAIDQRQEWRILPDDTKADWLAGVKCLASLRHRRLSWTPLGVQLPGVHSLYDDFAYTHDALEDTAHENAYFLPWHRWFLHLFEDSLRQKCGYSGPIPYWDWTLDAEDLLASPLFDPDINHGLGRDGDCVSADCAIQDGALFRGFTLAFPIPHTLRRNLTLDMPQRVATLNAAHIRNVTETSTPSDFFSFQYHMSRAHNNLHNFVGGDMATRCPKEVPEELCTHSYASNDPLFWLHHAQLDRLWSKWQNMHSENYHAFAGYPLHSHNLSNPLYEVNASAGHWMKFDRLSVPIVVAQVFNHTAEPLCYAYPDE</sequence>
<comment type="caution">
    <text evidence="1">The sequence shown here is derived from an EMBL/GenBank/DDBJ whole genome shotgun (WGS) entry which is preliminary data.</text>
</comment>
<evidence type="ECO:0000313" key="2">
    <source>
        <dbReference type="Proteomes" id="UP000814140"/>
    </source>
</evidence>
<keyword evidence="2" id="KW-1185">Reference proteome</keyword>
<accession>A0ACB8SW39</accession>
<dbReference type="Proteomes" id="UP000814140">
    <property type="component" value="Unassembled WGS sequence"/>
</dbReference>
<evidence type="ECO:0000313" key="1">
    <source>
        <dbReference type="EMBL" id="KAI0060046.1"/>
    </source>
</evidence>
<proteinExistence type="predicted"/>